<evidence type="ECO:0000313" key="4">
    <source>
        <dbReference type="Proteomes" id="UP000316095"/>
    </source>
</evidence>
<dbReference type="PROSITE" id="PS51257">
    <property type="entry name" value="PROKAR_LIPOPROTEIN"/>
    <property type="match status" value="1"/>
</dbReference>
<evidence type="ECO:0000313" key="3">
    <source>
        <dbReference type="EMBL" id="TWT62505.1"/>
    </source>
</evidence>
<protein>
    <submittedName>
        <fullName evidence="3">Outer membrane biogenesis protein BamB</fullName>
    </submittedName>
</protein>
<dbReference type="PANTHER" id="PTHR34512">
    <property type="entry name" value="CELL SURFACE PROTEIN"/>
    <property type="match status" value="1"/>
</dbReference>
<accession>A0A5C5XK47</accession>
<sequence precursor="true">MRLLSQFSAVLSISCCCLIAISANSACAADWNQWRGPDRTGYVATTPAVISELPALGLTPTWITDSIPSAKGGGWGSPVVADGKVYLFAHKKELVGDPPGEKQFPYLSPEKRTPLSDEEYAEYEKNRRAEDAERAKAYEFREFVLAYDALTGQEEWVNQSESTYTRFPQSGCPTIVAGKLLILGAGRTARCLDAKTGEQLWETKLPGEFSDEFYQASVLVVDQIAVFNATHLFGLDLNSGSIVWSGDPEQTKSKHASPAAWTHQGKNYVISIGNGGDAVCLNPQTGEVIWKVAAEGGSASPVVTGDKLLIYGNSRKKGLACFKMTPQEADQVWVFQRVTDKGSTPIVANGAVYVQGERKLACVDLETGQQMWMANLDMENPQWGSPIAAGDIGFYAYDGILGFSLNPDEFVTRFDAKIDKNHLLAPTSHFRELYQMDSNDLDAEARKKALKDYQQNVGRHGPLKCATPAFADGFLYLRLSDRLVCYDLRAASQQVSQR</sequence>
<dbReference type="OrthoDB" id="4726955at2"/>
<proteinExistence type="predicted"/>
<comment type="caution">
    <text evidence="3">The sequence shown here is derived from an EMBL/GenBank/DDBJ whole genome shotgun (WGS) entry which is preliminary data.</text>
</comment>
<dbReference type="RefSeq" id="WP_146504352.1">
    <property type="nucleotide sequence ID" value="NZ_SJPG01000001.1"/>
</dbReference>
<dbReference type="Proteomes" id="UP000316095">
    <property type="component" value="Unassembled WGS sequence"/>
</dbReference>
<organism evidence="3 4">
    <name type="scientific">Rubinisphaera italica</name>
    <dbReference type="NCBI Taxonomy" id="2527969"/>
    <lineage>
        <taxon>Bacteria</taxon>
        <taxon>Pseudomonadati</taxon>
        <taxon>Planctomycetota</taxon>
        <taxon>Planctomycetia</taxon>
        <taxon>Planctomycetales</taxon>
        <taxon>Planctomycetaceae</taxon>
        <taxon>Rubinisphaera</taxon>
    </lineage>
</organism>
<feature type="domain" description="Pyrrolo-quinoline quinone repeat" evidence="2">
    <location>
        <begin position="144"/>
        <end position="372"/>
    </location>
</feature>
<keyword evidence="1" id="KW-0732">Signal</keyword>
<dbReference type="SUPFAM" id="SSF50998">
    <property type="entry name" value="Quinoprotein alcohol dehydrogenase-like"/>
    <property type="match status" value="1"/>
</dbReference>
<keyword evidence="4" id="KW-1185">Reference proteome</keyword>
<evidence type="ECO:0000256" key="1">
    <source>
        <dbReference type="SAM" id="SignalP"/>
    </source>
</evidence>
<dbReference type="InterPro" id="IPR015943">
    <property type="entry name" value="WD40/YVTN_repeat-like_dom_sf"/>
</dbReference>
<dbReference type="Pfam" id="PF13360">
    <property type="entry name" value="PQQ_2"/>
    <property type="match status" value="1"/>
</dbReference>
<feature type="chain" id="PRO_5022933431" evidence="1">
    <location>
        <begin position="29"/>
        <end position="498"/>
    </location>
</feature>
<gene>
    <name evidence="3" type="ORF">Pan54_32470</name>
</gene>
<dbReference type="InterPro" id="IPR011047">
    <property type="entry name" value="Quinoprotein_ADH-like_sf"/>
</dbReference>
<dbReference type="Gene3D" id="2.40.10.480">
    <property type="match status" value="1"/>
</dbReference>
<evidence type="ECO:0000259" key="2">
    <source>
        <dbReference type="Pfam" id="PF13360"/>
    </source>
</evidence>
<dbReference type="Gene3D" id="2.130.10.10">
    <property type="entry name" value="YVTN repeat-like/Quinoprotein amine dehydrogenase"/>
    <property type="match status" value="1"/>
</dbReference>
<dbReference type="AlphaFoldDB" id="A0A5C5XK47"/>
<reference evidence="3 4" key="1">
    <citation type="submission" date="2019-02" db="EMBL/GenBank/DDBJ databases">
        <title>Deep-cultivation of Planctomycetes and their phenomic and genomic characterization uncovers novel biology.</title>
        <authorList>
            <person name="Wiegand S."/>
            <person name="Jogler M."/>
            <person name="Boedeker C."/>
            <person name="Pinto D."/>
            <person name="Vollmers J."/>
            <person name="Rivas-Marin E."/>
            <person name="Kohn T."/>
            <person name="Peeters S.H."/>
            <person name="Heuer A."/>
            <person name="Rast P."/>
            <person name="Oberbeckmann S."/>
            <person name="Bunk B."/>
            <person name="Jeske O."/>
            <person name="Meyerdierks A."/>
            <person name="Storesund J.E."/>
            <person name="Kallscheuer N."/>
            <person name="Luecker S."/>
            <person name="Lage O.M."/>
            <person name="Pohl T."/>
            <person name="Merkel B.J."/>
            <person name="Hornburger P."/>
            <person name="Mueller R.-W."/>
            <person name="Bruemmer F."/>
            <person name="Labrenz M."/>
            <person name="Spormann A.M."/>
            <person name="Op Den Camp H."/>
            <person name="Overmann J."/>
            <person name="Amann R."/>
            <person name="Jetten M.S.M."/>
            <person name="Mascher T."/>
            <person name="Medema M.H."/>
            <person name="Devos D.P."/>
            <person name="Kaster A.-K."/>
            <person name="Ovreas L."/>
            <person name="Rohde M."/>
            <person name="Galperin M.Y."/>
            <person name="Jogler C."/>
        </authorList>
    </citation>
    <scope>NUCLEOTIDE SEQUENCE [LARGE SCALE GENOMIC DNA]</scope>
    <source>
        <strain evidence="3 4">Pan54</strain>
    </source>
</reference>
<dbReference type="PANTHER" id="PTHR34512:SF30">
    <property type="entry name" value="OUTER MEMBRANE PROTEIN ASSEMBLY FACTOR BAMB"/>
    <property type="match status" value="1"/>
</dbReference>
<name>A0A5C5XK47_9PLAN</name>
<dbReference type="InterPro" id="IPR002372">
    <property type="entry name" value="PQQ_rpt_dom"/>
</dbReference>
<feature type="signal peptide" evidence="1">
    <location>
        <begin position="1"/>
        <end position="28"/>
    </location>
</feature>
<dbReference type="EMBL" id="SJPG01000001">
    <property type="protein sequence ID" value="TWT62505.1"/>
    <property type="molecule type" value="Genomic_DNA"/>
</dbReference>